<feature type="domain" description="AMP-dependent synthetase/ligase" evidence="4">
    <location>
        <begin position="10"/>
        <end position="403"/>
    </location>
</feature>
<evidence type="ECO:0000256" key="1">
    <source>
        <dbReference type="ARBA" id="ARBA00006432"/>
    </source>
</evidence>
<dbReference type="Gene3D" id="3.30.300.30">
    <property type="match status" value="1"/>
</dbReference>
<keyword evidence="3" id="KW-1133">Transmembrane helix</keyword>
<dbReference type="PANTHER" id="PTHR22754">
    <property type="entry name" value="DISCO-INTERACTING PROTEIN 2 DIP2 -RELATED"/>
    <property type="match status" value="1"/>
</dbReference>
<dbReference type="Proteomes" id="UP001432000">
    <property type="component" value="Chromosome"/>
</dbReference>
<dbReference type="InterPro" id="IPR045851">
    <property type="entry name" value="AMP-bd_C_sf"/>
</dbReference>
<feature type="transmembrane region" description="Helical" evidence="3">
    <location>
        <begin position="61"/>
        <end position="86"/>
    </location>
</feature>
<evidence type="ECO:0000256" key="3">
    <source>
        <dbReference type="SAM" id="Phobius"/>
    </source>
</evidence>
<comment type="similarity">
    <text evidence="1">Belongs to the ATP-dependent AMP-binding enzyme family.</text>
</comment>
<keyword evidence="3" id="KW-0472">Membrane</keyword>
<dbReference type="Gene3D" id="3.40.50.12780">
    <property type="entry name" value="N-terminal domain of ligase-like"/>
    <property type="match status" value="1"/>
</dbReference>
<dbReference type="PANTHER" id="PTHR22754:SF32">
    <property type="entry name" value="DISCO-INTERACTING PROTEIN 2"/>
    <property type="match status" value="1"/>
</dbReference>
<keyword evidence="3" id="KW-0812">Transmembrane</keyword>
<evidence type="ECO:0000256" key="2">
    <source>
        <dbReference type="ARBA" id="ARBA00022598"/>
    </source>
</evidence>
<dbReference type="Pfam" id="PF00501">
    <property type="entry name" value="AMP-binding"/>
    <property type="match status" value="1"/>
</dbReference>
<organism evidence="5 6">
    <name type="scientific">Rhodococcus sovatensis</name>
    <dbReference type="NCBI Taxonomy" id="1805840"/>
    <lineage>
        <taxon>Bacteria</taxon>
        <taxon>Bacillati</taxon>
        <taxon>Actinomycetota</taxon>
        <taxon>Actinomycetes</taxon>
        <taxon>Mycobacteriales</taxon>
        <taxon>Nocardiaceae</taxon>
        <taxon>Rhodococcus</taxon>
    </lineage>
</organism>
<dbReference type="GO" id="GO:0016874">
    <property type="term" value="F:ligase activity"/>
    <property type="evidence" value="ECO:0007669"/>
    <property type="project" value="UniProtKB-KW"/>
</dbReference>
<dbReference type="PROSITE" id="PS00455">
    <property type="entry name" value="AMP_BINDING"/>
    <property type="match status" value="1"/>
</dbReference>
<dbReference type="EMBL" id="CP147846">
    <property type="protein sequence ID" value="WXG69920.1"/>
    <property type="molecule type" value="Genomic_DNA"/>
</dbReference>
<dbReference type="CDD" id="cd05931">
    <property type="entry name" value="FAAL"/>
    <property type="match status" value="1"/>
</dbReference>
<dbReference type="InterPro" id="IPR000873">
    <property type="entry name" value="AMP-dep_synth/lig_dom"/>
</dbReference>
<gene>
    <name evidence="5" type="ORF">WDS16_05065</name>
</gene>
<keyword evidence="2 5" id="KW-0436">Ligase</keyword>
<protein>
    <submittedName>
        <fullName evidence="5">Fatty acyl-AMP ligase</fullName>
    </submittedName>
</protein>
<dbReference type="InterPro" id="IPR040097">
    <property type="entry name" value="FAAL/FAAC"/>
</dbReference>
<dbReference type="InterPro" id="IPR042099">
    <property type="entry name" value="ANL_N_sf"/>
</dbReference>
<evidence type="ECO:0000313" key="6">
    <source>
        <dbReference type="Proteomes" id="UP001432000"/>
    </source>
</evidence>
<evidence type="ECO:0000259" key="4">
    <source>
        <dbReference type="Pfam" id="PF00501"/>
    </source>
</evidence>
<dbReference type="SUPFAM" id="SSF56801">
    <property type="entry name" value="Acetyl-CoA synthetase-like"/>
    <property type="match status" value="1"/>
</dbReference>
<keyword evidence="6" id="KW-1185">Reference proteome</keyword>
<dbReference type="InterPro" id="IPR020845">
    <property type="entry name" value="AMP-binding_CS"/>
</dbReference>
<proteinExistence type="inferred from homology"/>
<sequence>MTALLTDILRSRAHDTPHARAYVFLDTTGDEAEVLTYHRLHRRAVDVAISLRTQCRPGERALLLFGPGLDFIVAYFGCLYAGVIAVPVNPPRPGRPHDATNSIVVDCAPSIVLSDAPTRSATEDELGAVTGELVWMTVDETPERGDVEFAPPAQESTAFLQYTSGSTSRPKGVRVTHRNLIANQRMIAAAFGHDRHSTFVGWAPLFHDQGLIGNVLQPLYLGTTSILMSPWTFIRRPLLWPLTVSKYRAHTSGGPNFAFDACVAHAERCPIPVDLDLASWQVAFNGAEPIRADTIERFVSTFAPYGFRPSAMYPCYGLAEATLFVAGSVKGRGPRKLTVDADELTRGRLTPAADAPSRTVVGSGVPATDGKVRIVDPSSAESLEDNMIGEIRVSGPHVSPGYWGHSETGKELCTGDLGAVVEGELYVVGRIKDVIIVRGKNYYPHDIENTVRIHVGGPKSLTCAAFAIADAQGIDKLVIVAETSTDHKVNPPAVREAVTREHGLTVSELVLTDTRLQKTSSGKLMRAAAKARYLRGDFVLEVQHEHR</sequence>
<reference evidence="5 6" key="1">
    <citation type="submission" date="2024-03" db="EMBL/GenBank/DDBJ databases">
        <title>Natural products discovery in diverse microorganisms through a two-stage MS feature dereplication strategy.</title>
        <authorList>
            <person name="Zhang R."/>
        </authorList>
    </citation>
    <scope>NUCLEOTIDE SEQUENCE [LARGE SCALE GENOMIC DNA]</scope>
    <source>
        <strain evidence="5 6">18930</strain>
    </source>
</reference>
<dbReference type="RefSeq" id="WP_338890997.1">
    <property type="nucleotide sequence ID" value="NZ_CP147846.1"/>
</dbReference>
<evidence type="ECO:0000313" key="5">
    <source>
        <dbReference type="EMBL" id="WXG69920.1"/>
    </source>
</evidence>
<accession>A0ABZ2PNV4</accession>
<name>A0ABZ2PNV4_9NOCA</name>